<name>K1YAC3_9BACT</name>
<proteinExistence type="predicted"/>
<dbReference type="InterPro" id="IPR002035">
    <property type="entry name" value="VWF_A"/>
</dbReference>
<feature type="domain" description="VWFA" evidence="2">
    <location>
        <begin position="1"/>
        <end position="154"/>
    </location>
</feature>
<dbReference type="AlphaFoldDB" id="K1YAC3"/>
<protein>
    <submittedName>
        <fullName evidence="3">BatA</fullName>
    </submittedName>
</protein>
<gene>
    <name evidence="3" type="ORF">ACD_78C00428G0004</name>
</gene>
<keyword evidence="1" id="KW-0812">Transmembrane</keyword>
<dbReference type="PROSITE" id="PS50234">
    <property type="entry name" value="VWFA"/>
    <property type="match status" value="1"/>
</dbReference>
<accession>K1YAC3</accession>
<evidence type="ECO:0000313" key="3">
    <source>
        <dbReference type="EMBL" id="EKD29383.1"/>
    </source>
</evidence>
<feature type="non-terminal residue" evidence="3">
    <location>
        <position position="1"/>
    </location>
</feature>
<dbReference type="Pfam" id="PF00092">
    <property type="entry name" value="VWA"/>
    <property type="match status" value="1"/>
</dbReference>
<keyword evidence="1" id="KW-0472">Membrane</keyword>
<keyword evidence="1" id="KW-1133">Transmembrane helix</keyword>
<feature type="transmembrane region" description="Helical" evidence="1">
    <location>
        <begin position="176"/>
        <end position="193"/>
    </location>
</feature>
<evidence type="ECO:0000259" key="2">
    <source>
        <dbReference type="PROSITE" id="PS50234"/>
    </source>
</evidence>
<reference evidence="3" key="1">
    <citation type="journal article" date="2012" name="Science">
        <title>Fermentation, hydrogen, and sulfur metabolism in multiple uncultivated bacterial phyla.</title>
        <authorList>
            <person name="Wrighton K.C."/>
            <person name="Thomas B.C."/>
            <person name="Sharon I."/>
            <person name="Miller C.S."/>
            <person name="Castelle C.J."/>
            <person name="VerBerkmoes N.C."/>
            <person name="Wilkins M.J."/>
            <person name="Hettich R.L."/>
            <person name="Lipton M.S."/>
            <person name="Williams K.H."/>
            <person name="Long P.E."/>
            <person name="Banfield J.F."/>
        </authorList>
    </citation>
    <scope>NUCLEOTIDE SEQUENCE [LARGE SCALE GENOMIC DNA]</scope>
</reference>
<evidence type="ECO:0000256" key="1">
    <source>
        <dbReference type="SAM" id="Phobius"/>
    </source>
</evidence>
<comment type="caution">
    <text evidence="3">The sequence shown here is derived from an EMBL/GenBank/DDBJ whole genome shotgun (WGS) entry which is preliminary data.</text>
</comment>
<dbReference type="SUPFAM" id="SSF53300">
    <property type="entry name" value="vWA-like"/>
    <property type="match status" value="1"/>
</dbReference>
<dbReference type="InterPro" id="IPR036465">
    <property type="entry name" value="vWFA_dom_sf"/>
</dbReference>
<dbReference type="EMBL" id="AMFJ01034428">
    <property type="protein sequence ID" value="EKD29383.1"/>
    <property type="molecule type" value="Genomic_DNA"/>
</dbReference>
<dbReference type="Gene3D" id="3.40.50.410">
    <property type="entry name" value="von Willebrand factor, type A domain"/>
    <property type="match status" value="1"/>
</dbReference>
<sequence>FDYTALVDAVERITTDSIRQDVPGLSGTAIGDGLLVAMDTLEKWDKNTKDNKRQKVIILLTDGEANMGVNPTVVAKLAGEKGIKIYTIGLGDPSGTDLYVTDQFGNKQYFRDQDGKPIRATLDEKTLTFIADTTRAKYYNAKDTKALDSVFSELAKLTKTEVKTTSVTLYSPLYEIFLWGILLLLPFWLYLSFRRENL</sequence>
<organism evidence="3">
    <name type="scientific">uncultured bacterium</name>
    <name type="common">gcode 4</name>
    <dbReference type="NCBI Taxonomy" id="1234023"/>
    <lineage>
        <taxon>Bacteria</taxon>
        <taxon>environmental samples</taxon>
    </lineage>
</organism>